<dbReference type="Proteomes" id="UP000002432">
    <property type="component" value="Chromosome"/>
</dbReference>
<organism evidence="3 4">
    <name type="scientific">Koribacter versatilis (strain Ellin345)</name>
    <dbReference type="NCBI Taxonomy" id="204669"/>
    <lineage>
        <taxon>Bacteria</taxon>
        <taxon>Pseudomonadati</taxon>
        <taxon>Acidobacteriota</taxon>
        <taxon>Terriglobia</taxon>
        <taxon>Terriglobales</taxon>
        <taxon>Candidatus Korobacteraceae</taxon>
        <taxon>Candidatus Korobacter</taxon>
    </lineage>
</organism>
<evidence type="ECO:0000313" key="3">
    <source>
        <dbReference type="EMBL" id="ABF42581.1"/>
    </source>
</evidence>
<feature type="chain" id="PRO_5004190868" evidence="2">
    <location>
        <begin position="23"/>
        <end position="292"/>
    </location>
</feature>
<evidence type="ECO:0000256" key="2">
    <source>
        <dbReference type="SAM" id="SignalP"/>
    </source>
</evidence>
<dbReference type="EMBL" id="CP000360">
    <property type="protein sequence ID" value="ABF42581.1"/>
    <property type="molecule type" value="Genomic_DNA"/>
</dbReference>
<proteinExistence type="predicted"/>
<name>Q1IKL9_KORVE</name>
<dbReference type="AlphaFoldDB" id="Q1IKL9"/>
<dbReference type="eggNOG" id="ENOG5030FP6">
    <property type="taxonomic scope" value="Bacteria"/>
</dbReference>
<dbReference type="OrthoDB" id="101814at2"/>
<dbReference type="RefSeq" id="WP_011524380.1">
    <property type="nucleotide sequence ID" value="NC_008009.1"/>
</dbReference>
<keyword evidence="2" id="KW-0732">Signal</keyword>
<feature type="signal peptide" evidence="2">
    <location>
        <begin position="1"/>
        <end position="22"/>
    </location>
</feature>
<feature type="region of interest" description="Disordered" evidence="1">
    <location>
        <begin position="26"/>
        <end position="68"/>
    </location>
</feature>
<protein>
    <submittedName>
        <fullName evidence="3">Uncharacterized protein</fullName>
    </submittedName>
</protein>
<evidence type="ECO:0000256" key="1">
    <source>
        <dbReference type="SAM" id="MobiDB-lite"/>
    </source>
</evidence>
<accession>Q1IKL9</accession>
<feature type="compositionally biased region" description="Low complexity" evidence="1">
    <location>
        <begin position="58"/>
        <end position="68"/>
    </location>
</feature>
<keyword evidence="4" id="KW-1185">Reference proteome</keyword>
<evidence type="ECO:0000313" key="4">
    <source>
        <dbReference type="Proteomes" id="UP000002432"/>
    </source>
</evidence>
<dbReference type="EnsemblBacteria" id="ABF42581">
    <property type="protein sequence ID" value="ABF42581"/>
    <property type="gene ID" value="Acid345_3580"/>
</dbReference>
<sequence>MTIRIGFATLLALLLVAPVALVAQSGSPAQPPVWRPAPETVPDDSSADAPEPQPAAPASPSGDAPPATAPLIERARYATFQFSQKLPNFICQEYVSRFAQRGQDKRPLDIVSAEVVYHDGEESYRNVKVGGRPTNKGMMEIEGSRSTGEFATVLTNLFSTNTNAQFRAGGRSVISGSIAQVYDFRVAQKNSHWEVKAEDQSTRPAYSGRMWVDPATARVLRIEMEAVDLPPDFPLDRIETAVDYAYTTIAGNSSLLPVHAESLGCQRDSPDCSHNIIDFRNYHQFKVDVKIK</sequence>
<dbReference type="HOGENOM" id="CLU_1022252_0_0_0"/>
<gene>
    <name evidence="3" type="ordered locus">Acid345_3580</name>
</gene>
<reference evidence="3 4" key="1">
    <citation type="journal article" date="2009" name="Appl. Environ. Microbiol.">
        <title>Three genomes from the phylum Acidobacteria provide insight into the lifestyles of these microorganisms in soils.</title>
        <authorList>
            <person name="Ward N.L."/>
            <person name="Challacombe J.F."/>
            <person name="Janssen P.H."/>
            <person name="Henrissat B."/>
            <person name="Coutinho P.M."/>
            <person name="Wu M."/>
            <person name="Xie G."/>
            <person name="Haft D.H."/>
            <person name="Sait M."/>
            <person name="Badger J."/>
            <person name="Barabote R.D."/>
            <person name="Bradley B."/>
            <person name="Brettin T.S."/>
            <person name="Brinkac L.M."/>
            <person name="Bruce D."/>
            <person name="Creasy T."/>
            <person name="Daugherty S.C."/>
            <person name="Davidsen T.M."/>
            <person name="DeBoy R.T."/>
            <person name="Detter J.C."/>
            <person name="Dodson R.J."/>
            <person name="Durkin A.S."/>
            <person name="Ganapathy A."/>
            <person name="Gwinn-Giglio M."/>
            <person name="Han C.S."/>
            <person name="Khouri H."/>
            <person name="Kiss H."/>
            <person name="Kothari S.P."/>
            <person name="Madupu R."/>
            <person name="Nelson K.E."/>
            <person name="Nelson W.C."/>
            <person name="Paulsen I."/>
            <person name="Penn K."/>
            <person name="Ren Q."/>
            <person name="Rosovitz M.J."/>
            <person name="Selengut J.D."/>
            <person name="Shrivastava S."/>
            <person name="Sullivan S.A."/>
            <person name="Tapia R."/>
            <person name="Thompson L.S."/>
            <person name="Watkins K.L."/>
            <person name="Yang Q."/>
            <person name="Yu C."/>
            <person name="Zafar N."/>
            <person name="Zhou L."/>
            <person name="Kuske C.R."/>
        </authorList>
    </citation>
    <scope>NUCLEOTIDE SEQUENCE [LARGE SCALE GENOMIC DNA]</scope>
    <source>
        <strain evidence="3 4">Ellin345</strain>
    </source>
</reference>
<dbReference type="KEGG" id="aba:Acid345_3580"/>